<feature type="domain" description="Erythromycin biosynthesis protein CIII-like C-terminal" evidence="4">
    <location>
        <begin position="260"/>
        <end position="392"/>
    </location>
</feature>
<dbReference type="eggNOG" id="COG1819">
    <property type="taxonomic scope" value="Bacteria"/>
</dbReference>
<dbReference type="AlphaFoldDB" id="W7IMZ1"/>
<dbReference type="PANTHER" id="PTHR48050">
    <property type="entry name" value="STEROL 3-BETA-GLUCOSYLTRANSFERASE"/>
    <property type="match status" value="1"/>
</dbReference>
<proteinExistence type="inferred from homology"/>
<comment type="similarity">
    <text evidence="1">Belongs to the glycosyltransferase 28 family.</text>
</comment>
<dbReference type="GO" id="GO:0008194">
    <property type="term" value="F:UDP-glycosyltransferase activity"/>
    <property type="evidence" value="ECO:0007669"/>
    <property type="project" value="InterPro"/>
</dbReference>
<evidence type="ECO:0000313" key="7">
    <source>
        <dbReference type="Proteomes" id="UP000019277"/>
    </source>
</evidence>
<dbReference type="PANTHER" id="PTHR48050:SF13">
    <property type="entry name" value="STEROL 3-BETA-GLUCOSYLTRANSFERASE UGT80A2"/>
    <property type="match status" value="1"/>
</dbReference>
<dbReference type="InterPro" id="IPR002213">
    <property type="entry name" value="UDP_glucos_trans"/>
</dbReference>
<dbReference type="GO" id="GO:0017000">
    <property type="term" value="P:antibiotic biosynthetic process"/>
    <property type="evidence" value="ECO:0007669"/>
    <property type="project" value="UniProtKB-ARBA"/>
</dbReference>
<dbReference type="SUPFAM" id="SSF53756">
    <property type="entry name" value="UDP-Glycosyltransferase/glycogen phosphorylase"/>
    <property type="match status" value="1"/>
</dbReference>
<dbReference type="Proteomes" id="UP000019277">
    <property type="component" value="Unassembled WGS sequence"/>
</dbReference>
<evidence type="ECO:0000256" key="2">
    <source>
        <dbReference type="ARBA" id="ARBA00022676"/>
    </source>
</evidence>
<accession>W7IMZ1</accession>
<dbReference type="InterPro" id="IPR050426">
    <property type="entry name" value="Glycosyltransferase_28"/>
</dbReference>
<name>W7IMZ1_9PSEU</name>
<sequence length="405" mass="42004">MGPVDLLFSSLPSHGHTYPLLPLAIAAREQGHHITYATAASFHAPLIALGFDVVDVGIDIHSAFAELAGSEVSPIEARRRDPEEVAKLAAHIFTDILPRRFFGDLQPVLAAQRFDLVVYEAATIGAAFAAKVAGVPAVCHAFGRGFDRVAAEESGTAGFAEGFVRIAEELLGPDATDLTPDNLAGGDPYLDIYPASIQAPAYRDAPNRVPLRPVAFSEPGELPDWVRAHAEPLIYLTLGTAFGDAGVLRTAIAGLAATGAKVLVAAGPTVQTEDLGDPPPSVTVEAWVPQAELLPHVDLVVHHGGSGTTLGSIAAGVPQLFLPQGADQFTNADAVTGAGAARTLRGDEVTAEAVTAAAKELLSDADVAARVAALAEEVAAMPSPAEVAARLPEFVRPVHVVPAER</sequence>
<evidence type="ECO:0000256" key="3">
    <source>
        <dbReference type="ARBA" id="ARBA00022679"/>
    </source>
</evidence>
<feature type="domain" description="Erythromycin biosynthesis protein CIII-like N-terminal" evidence="5">
    <location>
        <begin position="26"/>
        <end position="231"/>
    </location>
</feature>
<dbReference type="EMBL" id="AYXG01000259">
    <property type="protein sequence ID" value="EWC58112.1"/>
    <property type="molecule type" value="Genomic_DNA"/>
</dbReference>
<reference evidence="6 7" key="1">
    <citation type="journal article" date="2014" name="Genome Announc.">
        <title>Draft Genome Sequence of the Antitrypanosomally Active Sponge-Associated Bacterium Actinokineospora sp. Strain EG49.</title>
        <authorList>
            <person name="Harjes J."/>
            <person name="Ryu T."/>
            <person name="Abdelmohsen U.R."/>
            <person name="Moitinho-Silva L."/>
            <person name="Horn H."/>
            <person name="Ravasi T."/>
            <person name="Hentschel U."/>
        </authorList>
    </citation>
    <scope>NUCLEOTIDE SEQUENCE [LARGE SCALE GENOMIC DNA]</scope>
    <source>
        <strain evidence="6 7">EG49</strain>
    </source>
</reference>
<evidence type="ECO:0000259" key="4">
    <source>
        <dbReference type="Pfam" id="PF06722"/>
    </source>
</evidence>
<organism evidence="6 7">
    <name type="scientific">Actinokineospora spheciospongiae</name>
    <dbReference type="NCBI Taxonomy" id="909613"/>
    <lineage>
        <taxon>Bacteria</taxon>
        <taxon>Bacillati</taxon>
        <taxon>Actinomycetota</taxon>
        <taxon>Actinomycetes</taxon>
        <taxon>Pseudonocardiales</taxon>
        <taxon>Pseudonocardiaceae</taxon>
        <taxon>Actinokineospora</taxon>
    </lineage>
</organism>
<dbReference type="InterPro" id="IPR010610">
    <property type="entry name" value="EryCIII-like_C"/>
</dbReference>
<evidence type="ECO:0000259" key="5">
    <source>
        <dbReference type="Pfam" id="PF21036"/>
    </source>
</evidence>
<dbReference type="PATRIC" id="fig|909613.9.peg.6613"/>
<gene>
    <name evidence="6" type="ORF">UO65_6619</name>
</gene>
<comment type="caution">
    <text evidence="6">The sequence shown here is derived from an EMBL/GenBank/DDBJ whole genome shotgun (WGS) entry which is preliminary data.</text>
</comment>
<evidence type="ECO:0000313" key="6">
    <source>
        <dbReference type="EMBL" id="EWC58112.1"/>
    </source>
</evidence>
<dbReference type="GO" id="GO:0016758">
    <property type="term" value="F:hexosyltransferase activity"/>
    <property type="evidence" value="ECO:0007669"/>
    <property type="project" value="UniProtKB-ARBA"/>
</dbReference>
<dbReference type="Pfam" id="PF21036">
    <property type="entry name" value="EryCIII-like_N"/>
    <property type="match status" value="1"/>
</dbReference>
<dbReference type="FunFam" id="3.40.50.2000:FF:000072">
    <property type="entry name" value="Glycosyl transferase"/>
    <property type="match status" value="1"/>
</dbReference>
<dbReference type="Pfam" id="PF06722">
    <property type="entry name" value="EryCIII-like_C"/>
    <property type="match status" value="1"/>
</dbReference>
<keyword evidence="3 6" id="KW-0808">Transferase</keyword>
<dbReference type="Gene3D" id="3.40.50.2000">
    <property type="entry name" value="Glycogen Phosphorylase B"/>
    <property type="match status" value="2"/>
</dbReference>
<keyword evidence="7" id="KW-1185">Reference proteome</keyword>
<protein>
    <submittedName>
        <fullName evidence="6">Glycosyltransferase IroB</fullName>
    </submittedName>
</protein>
<dbReference type="CDD" id="cd03784">
    <property type="entry name" value="GT1_Gtf-like"/>
    <property type="match status" value="1"/>
</dbReference>
<keyword evidence="2" id="KW-0328">Glycosyltransferase</keyword>
<evidence type="ECO:0000256" key="1">
    <source>
        <dbReference type="ARBA" id="ARBA00006962"/>
    </source>
</evidence>
<dbReference type="STRING" id="909613.UO65_6619"/>
<dbReference type="InterPro" id="IPR048284">
    <property type="entry name" value="EryCIII-like_N"/>
</dbReference>